<protein>
    <submittedName>
        <fullName evidence="1">Uncharacterized protein</fullName>
    </submittedName>
</protein>
<gene>
    <name evidence="1" type="ORF">B0H17DRAFT_887260</name>
</gene>
<organism evidence="1 2">
    <name type="scientific">Mycena rosella</name>
    <name type="common">Pink bonnet</name>
    <name type="synonym">Agaricus rosellus</name>
    <dbReference type="NCBI Taxonomy" id="1033263"/>
    <lineage>
        <taxon>Eukaryota</taxon>
        <taxon>Fungi</taxon>
        <taxon>Dikarya</taxon>
        <taxon>Basidiomycota</taxon>
        <taxon>Agaricomycotina</taxon>
        <taxon>Agaricomycetes</taxon>
        <taxon>Agaricomycetidae</taxon>
        <taxon>Agaricales</taxon>
        <taxon>Marasmiineae</taxon>
        <taxon>Mycenaceae</taxon>
        <taxon>Mycena</taxon>
    </lineage>
</organism>
<sequence length="55" mass="6631">LYVDYQSKVDWKLARDIFRCNPCFHTRARYDSIIYEGQNDDSAMGQLELEFRCHL</sequence>
<evidence type="ECO:0000313" key="1">
    <source>
        <dbReference type="EMBL" id="KAJ7621832.1"/>
    </source>
</evidence>
<reference evidence="1" key="1">
    <citation type="submission" date="2023-03" db="EMBL/GenBank/DDBJ databases">
        <title>Massive genome expansion in bonnet fungi (Mycena s.s.) driven by repeated elements and novel gene families across ecological guilds.</title>
        <authorList>
            <consortium name="Lawrence Berkeley National Laboratory"/>
            <person name="Harder C.B."/>
            <person name="Miyauchi S."/>
            <person name="Viragh M."/>
            <person name="Kuo A."/>
            <person name="Thoen E."/>
            <person name="Andreopoulos B."/>
            <person name="Lu D."/>
            <person name="Skrede I."/>
            <person name="Drula E."/>
            <person name="Henrissat B."/>
            <person name="Morin E."/>
            <person name="Kohler A."/>
            <person name="Barry K."/>
            <person name="LaButti K."/>
            <person name="Morin E."/>
            <person name="Salamov A."/>
            <person name="Lipzen A."/>
            <person name="Mereny Z."/>
            <person name="Hegedus B."/>
            <person name="Baldrian P."/>
            <person name="Stursova M."/>
            <person name="Weitz H."/>
            <person name="Taylor A."/>
            <person name="Grigoriev I.V."/>
            <person name="Nagy L.G."/>
            <person name="Martin F."/>
            <person name="Kauserud H."/>
        </authorList>
    </citation>
    <scope>NUCLEOTIDE SEQUENCE</scope>
    <source>
        <strain evidence="1">CBHHK067</strain>
    </source>
</reference>
<dbReference type="Proteomes" id="UP001221757">
    <property type="component" value="Unassembled WGS sequence"/>
</dbReference>
<comment type="caution">
    <text evidence="1">The sequence shown here is derived from an EMBL/GenBank/DDBJ whole genome shotgun (WGS) entry which is preliminary data.</text>
</comment>
<evidence type="ECO:0000313" key="2">
    <source>
        <dbReference type="Proteomes" id="UP001221757"/>
    </source>
</evidence>
<feature type="non-terminal residue" evidence="1">
    <location>
        <position position="55"/>
    </location>
</feature>
<name>A0AAD7BI04_MYCRO</name>
<dbReference type="AlphaFoldDB" id="A0AAD7BI04"/>
<accession>A0AAD7BI04</accession>
<proteinExistence type="predicted"/>
<dbReference type="EMBL" id="JARKIE010000661">
    <property type="protein sequence ID" value="KAJ7621832.1"/>
    <property type="molecule type" value="Genomic_DNA"/>
</dbReference>
<feature type="non-terminal residue" evidence="1">
    <location>
        <position position="1"/>
    </location>
</feature>
<keyword evidence="2" id="KW-1185">Reference proteome</keyword>